<dbReference type="InterPro" id="IPR001328">
    <property type="entry name" value="Pept_tRNA_hydro"/>
</dbReference>
<keyword evidence="7" id="KW-0963">Cytoplasm</keyword>
<protein>
    <recommendedName>
        <fullName evidence="6 7">Peptidyl-tRNA hydrolase</fullName>
        <shortName evidence="7">Pth</shortName>
        <ecNumber evidence="1 7">3.1.1.29</ecNumber>
    </recommendedName>
</protein>
<dbReference type="NCBIfam" id="TIGR00447">
    <property type="entry name" value="pth"/>
    <property type="match status" value="1"/>
</dbReference>
<dbReference type="InterPro" id="IPR018171">
    <property type="entry name" value="Pept_tRNA_hydro_CS"/>
</dbReference>
<keyword evidence="3 7" id="KW-0378">Hydrolase</keyword>
<sequence length="192" mass="21189">MHGVKLIVGLGNPGKKYEHTRHNAGFLVVDALLEASRKNGKAFEKRKGSYQVAILSDCLEKVFIAKPTAFMNVSGQSVKDLIVEYNISPSQILIVVDDIYLPLGKIRIRSRGTSGGHNGIQSVIDCLGTSSFARLRVGIGLPNDRPKDLAGYVLSEFHGTEYKDFIASIERARDACLDWVYHGLHKVMGKYN</sequence>
<comment type="subcellular location">
    <subcellularLocation>
        <location evidence="7">Cytoplasm</location>
    </subcellularLocation>
</comment>
<comment type="catalytic activity">
    <reaction evidence="7 8">
        <text>an N-acyl-L-alpha-aminoacyl-tRNA + H2O = an N-acyl-L-amino acid + a tRNA + H(+)</text>
        <dbReference type="Rhea" id="RHEA:54448"/>
        <dbReference type="Rhea" id="RHEA-COMP:10123"/>
        <dbReference type="Rhea" id="RHEA-COMP:13883"/>
        <dbReference type="ChEBI" id="CHEBI:15377"/>
        <dbReference type="ChEBI" id="CHEBI:15378"/>
        <dbReference type="ChEBI" id="CHEBI:59874"/>
        <dbReference type="ChEBI" id="CHEBI:78442"/>
        <dbReference type="ChEBI" id="CHEBI:138191"/>
        <dbReference type="EC" id="3.1.1.29"/>
    </reaction>
</comment>
<evidence type="ECO:0000256" key="4">
    <source>
        <dbReference type="ARBA" id="ARBA00022884"/>
    </source>
</evidence>
<feature type="binding site" evidence="7">
    <location>
        <position position="72"/>
    </location>
    <ligand>
        <name>tRNA</name>
        <dbReference type="ChEBI" id="CHEBI:17843"/>
    </ligand>
</feature>
<evidence type="ECO:0000256" key="6">
    <source>
        <dbReference type="ARBA" id="ARBA00050038"/>
    </source>
</evidence>
<dbReference type="Gene3D" id="3.40.50.1470">
    <property type="entry name" value="Peptidyl-tRNA hydrolase"/>
    <property type="match status" value="1"/>
</dbReference>
<dbReference type="SUPFAM" id="SSF53178">
    <property type="entry name" value="Peptidyl-tRNA hydrolase-like"/>
    <property type="match status" value="1"/>
</dbReference>
<dbReference type="PANTHER" id="PTHR17224:SF1">
    <property type="entry name" value="PEPTIDYL-TRNA HYDROLASE"/>
    <property type="match status" value="1"/>
</dbReference>
<comment type="function">
    <text evidence="7">Catalyzes the release of premature peptidyl moieties from peptidyl-tRNA molecules trapped in stalled 50S ribosomal subunits, and thus maintains levels of free tRNAs and 50S ribosomes.</text>
</comment>
<comment type="function">
    <text evidence="7">Hydrolyzes ribosome-free peptidyl-tRNAs (with 1 or more amino acids incorporated), which drop off the ribosome during protein synthesis, or as a result of ribosome stalling.</text>
</comment>
<proteinExistence type="inferred from homology"/>
<feature type="binding site" evidence="7">
    <location>
        <position position="70"/>
    </location>
    <ligand>
        <name>tRNA</name>
        <dbReference type="ChEBI" id="CHEBI:17843"/>
    </ligand>
</feature>
<dbReference type="Pfam" id="PF01195">
    <property type="entry name" value="Pept_tRNA_hydro"/>
    <property type="match status" value="1"/>
</dbReference>
<feature type="binding site" evidence="7">
    <location>
        <position position="118"/>
    </location>
    <ligand>
        <name>tRNA</name>
        <dbReference type="ChEBI" id="CHEBI:17843"/>
    </ligand>
</feature>
<dbReference type="GO" id="GO:0006515">
    <property type="term" value="P:protein quality control for misfolded or incompletely synthesized proteins"/>
    <property type="evidence" value="ECO:0007669"/>
    <property type="project" value="UniProtKB-UniRule"/>
</dbReference>
<evidence type="ECO:0000256" key="1">
    <source>
        <dbReference type="ARBA" id="ARBA00013260"/>
    </source>
</evidence>
<dbReference type="GO" id="GO:0005737">
    <property type="term" value="C:cytoplasm"/>
    <property type="evidence" value="ECO:0007669"/>
    <property type="project" value="UniProtKB-SubCell"/>
</dbReference>
<dbReference type="AlphaFoldDB" id="A0A1G1KSM6"/>
<keyword evidence="2 7" id="KW-0820">tRNA-binding</keyword>
<comment type="similarity">
    <text evidence="5 7 9">Belongs to the PTH family.</text>
</comment>
<evidence type="ECO:0000313" key="11">
    <source>
        <dbReference type="Proteomes" id="UP000178187"/>
    </source>
</evidence>
<feature type="active site" description="Proton acceptor" evidence="7">
    <location>
        <position position="22"/>
    </location>
</feature>
<dbReference type="GO" id="GO:0000049">
    <property type="term" value="F:tRNA binding"/>
    <property type="evidence" value="ECO:0007669"/>
    <property type="project" value="UniProtKB-UniRule"/>
</dbReference>
<dbReference type="GO" id="GO:0072344">
    <property type="term" value="P:rescue of stalled ribosome"/>
    <property type="evidence" value="ECO:0007669"/>
    <property type="project" value="UniProtKB-UniRule"/>
</dbReference>
<gene>
    <name evidence="7" type="primary">pth</name>
    <name evidence="10" type="ORF">A3G33_03810</name>
</gene>
<keyword evidence="4 7" id="KW-0694">RNA-binding</keyword>
<evidence type="ECO:0000256" key="5">
    <source>
        <dbReference type="ARBA" id="ARBA00038063"/>
    </source>
</evidence>
<dbReference type="EC" id="3.1.1.29" evidence="1 7"/>
<reference evidence="10 11" key="1">
    <citation type="journal article" date="2016" name="Nat. Commun.">
        <title>Thousands of microbial genomes shed light on interconnected biogeochemical processes in an aquifer system.</title>
        <authorList>
            <person name="Anantharaman K."/>
            <person name="Brown C.T."/>
            <person name="Hug L.A."/>
            <person name="Sharon I."/>
            <person name="Castelle C.J."/>
            <person name="Probst A.J."/>
            <person name="Thomas B.C."/>
            <person name="Singh A."/>
            <person name="Wilkins M.J."/>
            <person name="Karaoz U."/>
            <person name="Brodie E.L."/>
            <person name="Williams K.H."/>
            <person name="Hubbard S.S."/>
            <person name="Banfield J.F."/>
        </authorList>
    </citation>
    <scope>NUCLEOTIDE SEQUENCE [LARGE SCALE GENOMIC DNA]</scope>
</reference>
<dbReference type="HAMAP" id="MF_00083">
    <property type="entry name" value="Pept_tRNA_hydro_bact"/>
    <property type="match status" value="1"/>
</dbReference>
<name>A0A1G1KSM6_9BACT</name>
<dbReference type="InterPro" id="IPR036416">
    <property type="entry name" value="Pept_tRNA_hydro_sf"/>
</dbReference>
<evidence type="ECO:0000256" key="8">
    <source>
        <dbReference type="RuleBase" id="RU000673"/>
    </source>
</evidence>
<dbReference type="EMBL" id="MHFR01000056">
    <property type="protein sequence ID" value="OGW95906.1"/>
    <property type="molecule type" value="Genomic_DNA"/>
</dbReference>
<dbReference type="CDD" id="cd00462">
    <property type="entry name" value="PTH"/>
    <property type="match status" value="1"/>
</dbReference>
<dbReference type="FunFam" id="3.40.50.1470:FF:000001">
    <property type="entry name" value="Peptidyl-tRNA hydrolase"/>
    <property type="match status" value="1"/>
</dbReference>
<comment type="caution">
    <text evidence="10">The sequence shown here is derived from an EMBL/GenBank/DDBJ whole genome shotgun (WGS) entry which is preliminary data.</text>
</comment>
<feature type="binding site" evidence="7">
    <location>
        <position position="17"/>
    </location>
    <ligand>
        <name>tRNA</name>
        <dbReference type="ChEBI" id="CHEBI:17843"/>
    </ligand>
</feature>
<evidence type="ECO:0000313" key="10">
    <source>
        <dbReference type="EMBL" id="OGW95906.1"/>
    </source>
</evidence>
<dbReference type="PROSITE" id="PS01195">
    <property type="entry name" value="PEPT_TRNA_HYDROL_1"/>
    <property type="match status" value="1"/>
</dbReference>
<evidence type="ECO:0000256" key="2">
    <source>
        <dbReference type="ARBA" id="ARBA00022555"/>
    </source>
</evidence>
<accession>A0A1G1KSM6</accession>
<feature type="site" description="Stabilizes the basic form of H active site to accept a proton" evidence="7">
    <location>
        <position position="97"/>
    </location>
</feature>
<feature type="site" description="Discriminates between blocked and unblocked aminoacyl-tRNA" evidence="7">
    <location>
        <position position="12"/>
    </location>
</feature>
<evidence type="ECO:0000256" key="7">
    <source>
        <dbReference type="HAMAP-Rule" id="MF_00083"/>
    </source>
</evidence>
<dbReference type="PANTHER" id="PTHR17224">
    <property type="entry name" value="PEPTIDYL-TRNA HYDROLASE"/>
    <property type="match status" value="1"/>
</dbReference>
<comment type="subunit">
    <text evidence="7">Monomer.</text>
</comment>
<evidence type="ECO:0000256" key="9">
    <source>
        <dbReference type="RuleBase" id="RU004320"/>
    </source>
</evidence>
<organism evidence="10 11">
    <name type="scientific">Candidatus Danuiimicrobium aquiferis</name>
    <dbReference type="NCBI Taxonomy" id="1801832"/>
    <lineage>
        <taxon>Bacteria</taxon>
        <taxon>Pseudomonadati</taxon>
        <taxon>Candidatus Omnitrophota</taxon>
        <taxon>Candidatus Danuiimicrobium</taxon>
    </lineage>
</organism>
<dbReference type="Proteomes" id="UP000178187">
    <property type="component" value="Unassembled WGS sequence"/>
</dbReference>
<dbReference type="GO" id="GO:0004045">
    <property type="term" value="F:peptidyl-tRNA hydrolase activity"/>
    <property type="evidence" value="ECO:0007669"/>
    <property type="project" value="UniProtKB-UniRule"/>
</dbReference>
<evidence type="ECO:0000256" key="3">
    <source>
        <dbReference type="ARBA" id="ARBA00022801"/>
    </source>
</evidence>